<keyword evidence="3" id="KW-0862">Zinc</keyword>
<dbReference type="InterPro" id="IPR001841">
    <property type="entry name" value="Znf_RING"/>
</dbReference>
<dbReference type="Pfam" id="PF13639">
    <property type="entry name" value="zf-RING_2"/>
    <property type="match status" value="1"/>
</dbReference>
<reference evidence="7" key="1">
    <citation type="submission" date="2021-01" db="EMBL/GenBank/DDBJ databases">
        <authorList>
            <person name="Corre E."/>
            <person name="Pelletier E."/>
            <person name="Niang G."/>
            <person name="Scheremetjew M."/>
            <person name="Finn R."/>
            <person name="Kale V."/>
            <person name="Holt S."/>
            <person name="Cochrane G."/>
            <person name="Meng A."/>
            <person name="Brown T."/>
            <person name="Cohen L."/>
        </authorList>
    </citation>
    <scope>NUCLEOTIDE SEQUENCE</scope>
    <source>
        <strain evidence="7">CCMP645</strain>
    </source>
</reference>
<gene>
    <name evidence="7" type="ORF">PCAR00345_LOCUS7900</name>
</gene>
<dbReference type="GO" id="GO:0005634">
    <property type="term" value="C:nucleus"/>
    <property type="evidence" value="ECO:0007669"/>
    <property type="project" value="TreeGrafter"/>
</dbReference>
<keyword evidence="1" id="KW-0479">Metal-binding</keyword>
<name>A0A7S4B5Z0_CHRCT</name>
<dbReference type="GO" id="GO:0061630">
    <property type="term" value="F:ubiquitin protein ligase activity"/>
    <property type="evidence" value="ECO:0007669"/>
    <property type="project" value="TreeGrafter"/>
</dbReference>
<evidence type="ECO:0000256" key="5">
    <source>
        <dbReference type="SAM" id="MobiDB-lite"/>
    </source>
</evidence>
<evidence type="ECO:0000256" key="4">
    <source>
        <dbReference type="PROSITE-ProRule" id="PRU00175"/>
    </source>
</evidence>
<dbReference type="SUPFAM" id="SSF57850">
    <property type="entry name" value="RING/U-box"/>
    <property type="match status" value="1"/>
</dbReference>
<sequence>MPLLPGTSVNLTRPHSGCAPPASAEAWSSPRRRPASRRRKPGWKARPCTPLLVPQRSPQIVGHSAINGSKRLWADLQRHAGALRRWLPRSWRGGREGSFVLNSRDSMDEQTEPRLAEVRRVTMMSGRMTLARSRINPEAAAANMGVDVRTYNMLMDLQHRDITPEDYETLRRLDSSIKPKTLSRSALEKAAPRWRIGPCEPRAGEEAQLPRCHSRSCMAGENCCICLESFSFGDCVRRLPCKHIFHEHCIDEWLTHCSDICPEDGLPVLAADHALK</sequence>
<feature type="domain" description="RING-type" evidence="6">
    <location>
        <begin position="223"/>
        <end position="264"/>
    </location>
</feature>
<protein>
    <recommendedName>
        <fullName evidence="6">RING-type domain-containing protein</fullName>
    </recommendedName>
</protein>
<evidence type="ECO:0000256" key="3">
    <source>
        <dbReference type="ARBA" id="ARBA00022833"/>
    </source>
</evidence>
<dbReference type="GO" id="GO:0008270">
    <property type="term" value="F:zinc ion binding"/>
    <property type="evidence" value="ECO:0007669"/>
    <property type="project" value="UniProtKB-KW"/>
</dbReference>
<dbReference type="PANTHER" id="PTHR45931:SF3">
    <property type="entry name" value="RING ZINC FINGER-CONTAINING PROTEIN"/>
    <property type="match status" value="1"/>
</dbReference>
<dbReference type="GO" id="GO:0006511">
    <property type="term" value="P:ubiquitin-dependent protein catabolic process"/>
    <property type="evidence" value="ECO:0007669"/>
    <property type="project" value="TreeGrafter"/>
</dbReference>
<evidence type="ECO:0000256" key="2">
    <source>
        <dbReference type="ARBA" id="ARBA00022771"/>
    </source>
</evidence>
<dbReference type="EMBL" id="HBIZ01013044">
    <property type="protein sequence ID" value="CAE0755313.1"/>
    <property type="molecule type" value="Transcribed_RNA"/>
</dbReference>
<dbReference type="InterPro" id="IPR051834">
    <property type="entry name" value="RING_finger_E3_ligase"/>
</dbReference>
<evidence type="ECO:0000259" key="6">
    <source>
        <dbReference type="PROSITE" id="PS50089"/>
    </source>
</evidence>
<dbReference type="InterPro" id="IPR013083">
    <property type="entry name" value="Znf_RING/FYVE/PHD"/>
</dbReference>
<keyword evidence="2 4" id="KW-0863">Zinc-finger</keyword>
<evidence type="ECO:0000256" key="1">
    <source>
        <dbReference type="ARBA" id="ARBA00022723"/>
    </source>
</evidence>
<feature type="compositionally biased region" description="Low complexity" evidence="5">
    <location>
        <begin position="19"/>
        <end position="29"/>
    </location>
</feature>
<proteinExistence type="predicted"/>
<feature type="region of interest" description="Disordered" evidence="5">
    <location>
        <begin position="1"/>
        <end position="49"/>
    </location>
</feature>
<feature type="compositionally biased region" description="Basic residues" evidence="5">
    <location>
        <begin position="30"/>
        <end position="43"/>
    </location>
</feature>
<dbReference type="AlphaFoldDB" id="A0A7S4B5Z0"/>
<evidence type="ECO:0000313" key="7">
    <source>
        <dbReference type="EMBL" id="CAE0755313.1"/>
    </source>
</evidence>
<accession>A0A7S4B5Z0</accession>
<dbReference type="SMART" id="SM00184">
    <property type="entry name" value="RING"/>
    <property type="match status" value="1"/>
</dbReference>
<dbReference type="PANTHER" id="PTHR45931">
    <property type="entry name" value="SI:CH211-59O9.10"/>
    <property type="match status" value="1"/>
</dbReference>
<dbReference type="PROSITE" id="PS50089">
    <property type="entry name" value="ZF_RING_2"/>
    <property type="match status" value="1"/>
</dbReference>
<dbReference type="Gene3D" id="3.30.40.10">
    <property type="entry name" value="Zinc/RING finger domain, C3HC4 (zinc finger)"/>
    <property type="match status" value="1"/>
</dbReference>
<organism evidence="7">
    <name type="scientific">Chrysotila carterae</name>
    <name type="common">Marine alga</name>
    <name type="synonym">Syracosphaera carterae</name>
    <dbReference type="NCBI Taxonomy" id="13221"/>
    <lineage>
        <taxon>Eukaryota</taxon>
        <taxon>Haptista</taxon>
        <taxon>Haptophyta</taxon>
        <taxon>Prymnesiophyceae</taxon>
        <taxon>Isochrysidales</taxon>
        <taxon>Isochrysidaceae</taxon>
        <taxon>Chrysotila</taxon>
    </lineage>
</organism>